<evidence type="ECO:0000256" key="1">
    <source>
        <dbReference type="SAM" id="MobiDB-lite"/>
    </source>
</evidence>
<feature type="compositionally biased region" description="Low complexity" evidence="1">
    <location>
        <begin position="1"/>
        <end position="23"/>
    </location>
</feature>
<dbReference type="Ensembl" id="ENSLLTT00000007023.1">
    <property type="protein sequence ID" value="ENSLLTP00000006759.1"/>
    <property type="gene ID" value="ENSLLTG00000005168.1"/>
</dbReference>
<protein>
    <submittedName>
        <fullName evidence="2">Uncharacterized protein</fullName>
    </submittedName>
</protein>
<reference evidence="2" key="2">
    <citation type="submission" date="2025-09" db="UniProtKB">
        <authorList>
            <consortium name="Ensembl"/>
        </authorList>
    </citation>
    <scope>IDENTIFICATION</scope>
</reference>
<reference evidence="2" key="1">
    <citation type="submission" date="2025-08" db="UniProtKB">
        <authorList>
            <consortium name="Ensembl"/>
        </authorList>
    </citation>
    <scope>IDENTIFICATION</scope>
</reference>
<evidence type="ECO:0000313" key="2">
    <source>
        <dbReference type="Ensembl" id="ENSLLTP00000006759.1"/>
    </source>
</evidence>
<keyword evidence="3" id="KW-1185">Reference proteome</keyword>
<feature type="region of interest" description="Disordered" evidence="1">
    <location>
        <begin position="1"/>
        <end position="40"/>
    </location>
</feature>
<evidence type="ECO:0000313" key="3">
    <source>
        <dbReference type="Proteomes" id="UP000694406"/>
    </source>
</evidence>
<accession>A0A8C5RS75</accession>
<dbReference type="AlphaFoldDB" id="A0A8C5RS75"/>
<organism evidence="2 3">
    <name type="scientific">Laticauda laticaudata</name>
    <name type="common">Blue-ringed sea krait</name>
    <name type="synonym">Blue-lipped sea krait</name>
    <dbReference type="NCBI Taxonomy" id="8630"/>
    <lineage>
        <taxon>Eukaryota</taxon>
        <taxon>Metazoa</taxon>
        <taxon>Chordata</taxon>
        <taxon>Craniata</taxon>
        <taxon>Vertebrata</taxon>
        <taxon>Euteleostomi</taxon>
        <taxon>Lepidosauria</taxon>
        <taxon>Squamata</taxon>
        <taxon>Bifurcata</taxon>
        <taxon>Unidentata</taxon>
        <taxon>Episquamata</taxon>
        <taxon>Toxicofera</taxon>
        <taxon>Serpentes</taxon>
        <taxon>Colubroidea</taxon>
        <taxon>Elapidae</taxon>
        <taxon>Laticaudinae</taxon>
        <taxon>Laticauda</taxon>
    </lineage>
</organism>
<name>A0A8C5RS75_LATLA</name>
<feature type="compositionally biased region" description="Pro residues" evidence="1">
    <location>
        <begin position="24"/>
        <end position="33"/>
    </location>
</feature>
<sequence>MAAVAGSPSAALPSLATATAPSPAALPPGPPGYRPFEPEALGLSSGWRLTSYGELRG</sequence>
<dbReference type="GeneTree" id="ENSGT00960000191341"/>
<dbReference type="Proteomes" id="UP000694406">
    <property type="component" value="Unplaced"/>
</dbReference>
<proteinExistence type="predicted"/>